<proteinExistence type="predicted"/>
<feature type="compositionally biased region" description="Basic and acidic residues" evidence="1">
    <location>
        <begin position="421"/>
        <end position="432"/>
    </location>
</feature>
<accession>A0A841CNH2</accession>
<dbReference type="AlphaFoldDB" id="A0A841CNH2"/>
<dbReference type="EMBL" id="JACHJN010000010">
    <property type="protein sequence ID" value="MBB5959201.1"/>
    <property type="molecule type" value="Genomic_DNA"/>
</dbReference>
<dbReference type="Proteomes" id="UP000547510">
    <property type="component" value="Unassembled WGS sequence"/>
</dbReference>
<sequence>MVAEQLVAVVVEGVVAGAEPGQQRALVVGGLGLGPVHGGPVERGRQRGGPAHQPHPVGAGVQPRHAVRREQLAVVAAHAADVQRAVLAEQHAWQHRRPVHGAGQRLHRRVGRDADGGVEQRLDVHQHRLVAARDQVLVVHVGAVDRVEQGDQRAQPVVEPADAGHVRARGVRDELQPAVGRPGQRPGHPQAQVRVAVEPDQQLAEGGVQGDRARLVDDLAAVLERQHGHRAATLVGVAPAGVDGDHRAGVAAVQQLPHDRGTILREPVQQLPVRLHGVQAGLPEQPGQHRVLGEQLRQVQVAHEVREPLLGRLAVQFVRQALEVELQHQRAGGDPGQPVPQAAGEVVVQPGVLRLGRAHQGAQRERERLVPVDAAAELSMGRGRGGAFHERGPCRPPTGGDQLVGAPAHAAVPPGGGEPVDGGRDHVAQRVT</sequence>
<evidence type="ECO:0000313" key="2">
    <source>
        <dbReference type="EMBL" id="MBB5959201.1"/>
    </source>
</evidence>
<feature type="region of interest" description="Disordered" evidence="1">
    <location>
        <begin position="37"/>
        <end position="62"/>
    </location>
</feature>
<evidence type="ECO:0000256" key="1">
    <source>
        <dbReference type="SAM" id="MobiDB-lite"/>
    </source>
</evidence>
<keyword evidence="3" id="KW-1185">Reference proteome</keyword>
<name>A0A841CNH2_9PSEU</name>
<feature type="region of interest" description="Disordered" evidence="1">
    <location>
        <begin position="383"/>
        <end position="432"/>
    </location>
</feature>
<feature type="compositionally biased region" description="Low complexity" evidence="1">
    <location>
        <begin position="404"/>
        <end position="413"/>
    </location>
</feature>
<comment type="caution">
    <text evidence="2">The sequence shown here is derived from an EMBL/GenBank/DDBJ whole genome shotgun (WGS) entry which is preliminary data.</text>
</comment>
<gene>
    <name evidence="2" type="ORF">FHS29_005821</name>
</gene>
<reference evidence="2 3" key="1">
    <citation type="submission" date="2020-08" db="EMBL/GenBank/DDBJ databases">
        <title>Genomic Encyclopedia of Type Strains, Phase III (KMG-III): the genomes of soil and plant-associated and newly described type strains.</title>
        <authorList>
            <person name="Whitman W."/>
        </authorList>
    </citation>
    <scope>NUCLEOTIDE SEQUENCE [LARGE SCALE GENOMIC DNA]</scope>
    <source>
        <strain evidence="2 3">CECT 8640</strain>
    </source>
</reference>
<organism evidence="2 3">
    <name type="scientific">Saccharothrix tamanrassetensis</name>
    <dbReference type="NCBI Taxonomy" id="1051531"/>
    <lineage>
        <taxon>Bacteria</taxon>
        <taxon>Bacillati</taxon>
        <taxon>Actinomycetota</taxon>
        <taxon>Actinomycetes</taxon>
        <taxon>Pseudonocardiales</taxon>
        <taxon>Pseudonocardiaceae</taxon>
        <taxon>Saccharothrix</taxon>
    </lineage>
</organism>
<evidence type="ECO:0000313" key="3">
    <source>
        <dbReference type="Proteomes" id="UP000547510"/>
    </source>
</evidence>
<protein>
    <submittedName>
        <fullName evidence="2">Uncharacterized protein</fullName>
    </submittedName>
</protein>